<keyword evidence="2" id="KW-1185">Reference proteome</keyword>
<dbReference type="EMBL" id="BMAU01021094">
    <property type="protein sequence ID" value="GFX90263.1"/>
    <property type="molecule type" value="Genomic_DNA"/>
</dbReference>
<proteinExistence type="predicted"/>
<organism evidence="1 2">
    <name type="scientific">Trichonephila clavipes</name>
    <name type="common">Golden silk orbweaver</name>
    <name type="synonym">Nephila clavipes</name>
    <dbReference type="NCBI Taxonomy" id="2585209"/>
    <lineage>
        <taxon>Eukaryota</taxon>
        <taxon>Metazoa</taxon>
        <taxon>Ecdysozoa</taxon>
        <taxon>Arthropoda</taxon>
        <taxon>Chelicerata</taxon>
        <taxon>Arachnida</taxon>
        <taxon>Araneae</taxon>
        <taxon>Araneomorphae</taxon>
        <taxon>Entelegynae</taxon>
        <taxon>Araneoidea</taxon>
        <taxon>Nephilidae</taxon>
        <taxon>Trichonephila</taxon>
    </lineage>
</organism>
<dbReference type="AlphaFoldDB" id="A0A8X6R8A1"/>
<protein>
    <submittedName>
        <fullName evidence="1">Uncharacterized protein</fullName>
    </submittedName>
</protein>
<accession>A0A8X6R8A1</accession>
<sequence>MVSHCQSLGASFWGGNCASKLLAVIGIRLYDIALKRAPGDLQRNNDFIIRKPPVETLGEESVQFRLSLSLKPSRISVVDSDLQDSEH</sequence>
<evidence type="ECO:0000313" key="1">
    <source>
        <dbReference type="EMBL" id="GFX90263.1"/>
    </source>
</evidence>
<evidence type="ECO:0000313" key="2">
    <source>
        <dbReference type="Proteomes" id="UP000887159"/>
    </source>
</evidence>
<reference evidence="1" key="1">
    <citation type="submission" date="2020-08" db="EMBL/GenBank/DDBJ databases">
        <title>Multicomponent nature underlies the extraordinary mechanical properties of spider dragline silk.</title>
        <authorList>
            <person name="Kono N."/>
            <person name="Nakamura H."/>
            <person name="Mori M."/>
            <person name="Yoshida Y."/>
            <person name="Ohtoshi R."/>
            <person name="Malay A.D."/>
            <person name="Moran D.A.P."/>
            <person name="Tomita M."/>
            <person name="Numata K."/>
            <person name="Arakawa K."/>
        </authorList>
    </citation>
    <scope>NUCLEOTIDE SEQUENCE</scope>
</reference>
<gene>
    <name evidence="1" type="ORF">TNCV_3848381</name>
</gene>
<name>A0A8X6R8A1_TRICX</name>
<comment type="caution">
    <text evidence="1">The sequence shown here is derived from an EMBL/GenBank/DDBJ whole genome shotgun (WGS) entry which is preliminary data.</text>
</comment>
<dbReference type="Proteomes" id="UP000887159">
    <property type="component" value="Unassembled WGS sequence"/>
</dbReference>